<evidence type="ECO:0000313" key="2">
    <source>
        <dbReference type="Proteomes" id="UP000062260"/>
    </source>
</evidence>
<dbReference type="Pfam" id="PF00583">
    <property type="entry name" value="Acetyltransf_1"/>
    <property type="match status" value="1"/>
</dbReference>
<dbReference type="GO" id="GO:0016747">
    <property type="term" value="F:acyltransferase activity, transferring groups other than amino-acyl groups"/>
    <property type="evidence" value="ECO:0007669"/>
    <property type="project" value="InterPro"/>
</dbReference>
<dbReference type="Gene3D" id="3.40.630.30">
    <property type="match status" value="1"/>
</dbReference>
<reference evidence="2" key="2">
    <citation type="submission" date="2016-01" db="EMBL/GenBank/DDBJ databases">
        <title>Six Aerococcus type strain genome sequencing and assembly using PacBio and Illumina Hiseq.</title>
        <authorList>
            <person name="Carkaci D."/>
            <person name="Dargis R."/>
            <person name="Nielsen X.C."/>
            <person name="Skovgaard O."/>
            <person name="Fuursted K."/>
            <person name="Christensen J.J."/>
        </authorList>
    </citation>
    <scope>NUCLEOTIDE SEQUENCE [LARGE SCALE GENOMIC DNA]</scope>
    <source>
        <strain evidence="2">CCUG42038B</strain>
    </source>
</reference>
<dbReference type="SUPFAM" id="SSF55729">
    <property type="entry name" value="Acyl-CoA N-acyltransferases (Nat)"/>
    <property type="match status" value="1"/>
</dbReference>
<dbReference type="InterPro" id="IPR016181">
    <property type="entry name" value="Acyl_CoA_acyltransferase"/>
</dbReference>
<dbReference type="KEGG" id="auh:AWM75_00770"/>
<dbReference type="CDD" id="cd04301">
    <property type="entry name" value="NAT_SF"/>
    <property type="match status" value="1"/>
</dbReference>
<sequence>MLTYSYIDAETSSDKQIEQISQLFLQVFQDEAVVSLLIKSRAPFKKGLFDVVKAFFYQRLLAGHMLLTAQDQGEIIGFALIHRPEIRDLKVLANCRFTRLLRTVTKALPHLNYLKLVNLVNCYPLDSSWRDLLLSIELLGVSFDYQGRGVGRHLLNKVLTDWQDEYAGFHLTTGLAQTCAYYSGFGFDLIGQTCRNKLTVYEMVRLHPMFNCN</sequence>
<keyword evidence="2" id="KW-1185">Reference proteome</keyword>
<dbReference type="AlphaFoldDB" id="A0A0X8FK78"/>
<dbReference type="RefSeq" id="WP_067977273.1">
    <property type="nucleotide sequence ID" value="NZ_CP014163.1"/>
</dbReference>
<gene>
    <name evidence="1" type="ORF">AWM75_00770</name>
</gene>
<dbReference type="OrthoDB" id="2594246at2"/>
<dbReference type="Proteomes" id="UP000062260">
    <property type="component" value="Chromosome"/>
</dbReference>
<accession>A0A0X8FK78</accession>
<dbReference type="InterPro" id="IPR000182">
    <property type="entry name" value="GNAT_dom"/>
</dbReference>
<proteinExistence type="predicted"/>
<name>A0A0X8FK78_9LACT</name>
<dbReference type="STRING" id="128944.AWM75_00770"/>
<dbReference type="PROSITE" id="PS51186">
    <property type="entry name" value="GNAT"/>
    <property type="match status" value="1"/>
</dbReference>
<dbReference type="EMBL" id="CP014163">
    <property type="protein sequence ID" value="AMB98614.1"/>
    <property type="molecule type" value="Genomic_DNA"/>
</dbReference>
<organism evidence="1 2">
    <name type="scientific">Aerococcus urinaehominis</name>
    <dbReference type="NCBI Taxonomy" id="128944"/>
    <lineage>
        <taxon>Bacteria</taxon>
        <taxon>Bacillati</taxon>
        <taxon>Bacillota</taxon>
        <taxon>Bacilli</taxon>
        <taxon>Lactobacillales</taxon>
        <taxon>Aerococcaceae</taxon>
        <taxon>Aerococcus</taxon>
    </lineage>
</organism>
<evidence type="ECO:0000313" key="1">
    <source>
        <dbReference type="EMBL" id="AMB98614.1"/>
    </source>
</evidence>
<protein>
    <submittedName>
        <fullName evidence="1">Uncharacterized protein</fullName>
    </submittedName>
</protein>
<reference evidence="1 2" key="1">
    <citation type="journal article" date="2016" name="Genome Announc.">
        <title>Complete Genome Sequences of Aerococcus christensenii CCUG 28831T, Aerococcus sanguinicola CCUG 43001T, Aerococcus urinae CCUG 36881T, Aerococcus urinaeequi CCUG 28094T, Aerococcus urinaehominis CCUG 42038 BT, and Aerococcus viridans CCUG 4311T.</title>
        <authorList>
            <person name="Carkaci D."/>
            <person name="Dargis R."/>
            <person name="Nielsen X.C."/>
            <person name="Skovgaard O."/>
            <person name="Fuursted K."/>
            <person name="Christensen J.J."/>
        </authorList>
    </citation>
    <scope>NUCLEOTIDE SEQUENCE [LARGE SCALE GENOMIC DNA]</scope>
    <source>
        <strain evidence="1 2">CCUG42038B</strain>
    </source>
</reference>